<evidence type="ECO:0000256" key="4">
    <source>
        <dbReference type="ARBA" id="ARBA00022970"/>
    </source>
</evidence>
<dbReference type="SUPFAM" id="SSF53822">
    <property type="entry name" value="Periplasmic binding protein-like I"/>
    <property type="match status" value="1"/>
</dbReference>
<keyword evidence="2" id="KW-0813">Transport</keyword>
<name>A0ABN6RNT6_9DEIO</name>
<keyword evidence="4" id="KW-0029">Amino-acid transport</keyword>
<dbReference type="Proteomes" id="UP001064971">
    <property type="component" value="Plasmid pDAETH-1"/>
</dbReference>
<keyword evidence="7" id="KW-1185">Reference proteome</keyword>
<dbReference type="InterPro" id="IPR000709">
    <property type="entry name" value="Leu_Ile_Val-bd"/>
</dbReference>
<dbReference type="PRINTS" id="PR00337">
    <property type="entry name" value="LEUILEVALBP"/>
</dbReference>
<dbReference type="RefSeq" id="WP_264777932.1">
    <property type="nucleotide sequence ID" value="NZ_AP026561.1"/>
</dbReference>
<dbReference type="PANTHER" id="PTHR47235">
    <property type="entry name" value="BLR6548 PROTEIN"/>
    <property type="match status" value="1"/>
</dbReference>
<evidence type="ECO:0000313" key="7">
    <source>
        <dbReference type="Proteomes" id="UP001064971"/>
    </source>
</evidence>
<evidence type="ECO:0000259" key="5">
    <source>
        <dbReference type="Pfam" id="PF13458"/>
    </source>
</evidence>
<proteinExistence type="inferred from homology"/>
<evidence type="ECO:0000313" key="6">
    <source>
        <dbReference type="EMBL" id="BDP43451.1"/>
    </source>
</evidence>
<evidence type="ECO:0000256" key="3">
    <source>
        <dbReference type="ARBA" id="ARBA00022729"/>
    </source>
</evidence>
<reference evidence="6" key="1">
    <citation type="submission" date="2022-07" db="EMBL/GenBank/DDBJ databases">
        <title>Complete Genome Sequence of the Radioresistant Bacterium Deinococcus aetherius ST0316, Isolated from the Air Dust collected in Lower Stratosphere above Japan.</title>
        <authorList>
            <person name="Satoh K."/>
            <person name="Hagiwara K."/>
            <person name="Katsumata K."/>
            <person name="Kubo A."/>
            <person name="Yokobori S."/>
            <person name="Yamagishi A."/>
            <person name="Oono Y."/>
            <person name="Narumi I."/>
        </authorList>
    </citation>
    <scope>NUCLEOTIDE SEQUENCE</scope>
    <source>
        <strain evidence="6">ST0316</strain>
        <plasmid evidence="6">pDAETH-1</plasmid>
    </source>
</reference>
<protein>
    <submittedName>
        <fullName evidence="6">ABC transporter substrate-binding protein</fullName>
    </submittedName>
</protein>
<dbReference type="Pfam" id="PF13458">
    <property type="entry name" value="Peripla_BP_6"/>
    <property type="match status" value="1"/>
</dbReference>
<organism evidence="6 7">
    <name type="scientific">Deinococcus aetherius</name>
    <dbReference type="NCBI Taxonomy" id="200252"/>
    <lineage>
        <taxon>Bacteria</taxon>
        <taxon>Thermotogati</taxon>
        <taxon>Deinococcota</taxon>
        <taxon>Deinococci</taxon>
        <taxon>Deinococcales</taxon>
        <taxon>Deinococcaceae</taxon>
        <taxon>Deinococcus</taxon>
    </lineage>
</organism>
<accession>A0ABN6RNT6</accession>
<feature type="domain" description="Leucine-binding protein" evidence="5">
    <location>
        <begin position="48"/>
        <end position="419"/>
    </location>
</feature>
<dbReference type="CDD" id="cd19978">
    <property type="entry name" value="PBP1_ABC_ligand_binding-like"/>
    <property type="match status" value="1"/>
</dbReference>
<dbReference type="InterPro" id="IPR028082">
    <property type="entry name" value="Peripla_BP_I"/>
</dbReference>
<dbReference type="Gene3D" id="3.40.50.2300">
    <property type="match status" value="2"/>
</dbReference>
<dbReference type="EMBL" id="AP026561">
    <property type="protein sequence ID" value="BDP43451.1"/>
    <property type="molecule type" value="Genomic_DNA"/>
</dbReference>
<dbReference type="PANTHER" id="PTHR47235:SF1">
    <property type="entry name" value="BLR6548 PROTEIN"/>
    <property type="match status" value="1"/>
</dbReference>
<dbReference type="InterPro" id="IPR028081">
    <property type="entry name" value="Leu-bd"/>
</dbReference>
<comment type="similarity">
    <text evidence="1">Belongs to the leucine-binding protein family.</text>
</comment>
<keyword evidence="3" id="KW-0732">Signal</keyword>
<geneLocation type="plasmid" evidence="6 7">
    <name>pDAETH-1</name>
</geneLocation>
<evidence type="ECO:0000256" key="1">
    <source>
        <dbReference type="ARBA" id="ARBA00010062"/>
    </source>
</evidence>
<gene>
    <name evidence="6" type="ORF">DAETH_34200</name>
</gene>
<evidence type="ECO:0000256" key="2">
    <source>
        <dbReference type="ARBA" id="ARBA00022448"/>
    </source>
</evidence>
<keyword evidence="6" id="KW-0614">Plasmid</keyword>
<sequence>MQSPADPPRPPAHPARGPRAVPPLARLVLGALLAAGSGFAGAASTGTPIKIGMSAAFTGSSAGLGIEYYRGAKAYFDEVNARGGIGGRRLELVALDDGYQPDRTVANTVRLVGQERVFALFNYVGTPTLTAALPVLKSFDAQGVSLVGNLTGAQIQRNVPYSTNVFNIRASYAQEMEAQVEQLWAAGFRKFGVFYQLDAYGRSGEEGVARALARHGARITAEATYRRGVTADADMGPAMTHLREAGVEVVLSATTYEAGSAFIRATRDAGWNVPITNLSGVSADNLLGLLQAAGRKTGRDYTRGLLNTQVVPSYNDARFPAVGEYRRLIEKWKPTLPAGVQNSTYRPVAYSFLGLEGFLNAKVIVEGMRRSGPTLTRPGFRSALERMEELDLGIGEPLTFSPSRHQGLNRVYLTAVQGGRWVTVNRWQLRPGQ</sequence>